<organism evidence="1">
    <name type="scientific">Ixodes ricinus</name>
    <name type="common">Common tick</name>
    <name type="synonym">Acarus ricinus</name>
    <dbReference type="NCBI Taxonomy" id="34613"/>
    <lineage>
        <taxon>Eukaryota</taxon>
        <taxon>Metazoa</taxon>
        <taxon>Ecdysozoa</taxon>
        <taxon>Arthropoda</taxon>
        <taxon>Chelicerata</taxon>
        <taxon>Arachnida</taxon>
        <taxon>Acari</taxon>
        <taxon>Parasitiformes</taxon>
        <taxon>Ixodida</taxon>
        <taxon>Ixodoidea</taxon>
        <taxon>Ixodidae</taxon>
        <taxon>Ixodinae</taxon>
        <taxon>Ixodes</taxon>
    </lineage>
</organism>
<sequence>MVGVDANLLLLGREGVLAALQGFQLVVALQVGPPPHPAVDDVRQALAVRHLQPAVEGAGDGDALGRLAGAREGLLEVLDGPLALLQLLDERVHRLLGPFLLLIPLLPAQQLLHRGAREREEAVQRGHGVLQLVKGAATRSTAAVAIAHHALNA</sequence>
<dbReference type="EMBL" id="GEGO01001133">
    <property type="protein sequence ID" value="JAR94271.1"/>
    <property type="molecule type" value="Transcribed_RNA"/>
</dbReference>
<dbReference type="AlphaFoldDB" id="A0A147BU34"/>
<proteinExistence type="predicted"/>
<protein>
    <submittedName>
        <fullName evidence="1">Uncharacterized protein</fullName>
    </submittedName>
</protein>
<reference evidence="1" key="1">
    <citation type="journal article" date="2018" name="PLoS Negl. Trop. Dis.">
        <title>Sialome diversity of ticks revealed by RNAseq of single tick salivary glands.</title>
        <authorList>
            <person name="Perner J."/>
            <person name="Kropackova S."/>
            <person name="Kopacek P."/>
            <person name="Ribeiro J.M."/>
        </authorList>
    </citation>
    <scope>NUCLEOTIDE SEQUENCE</scope>
    <source>
        <strain evidence="1">Siblings of single egg batch collected in Ceske Budejovice</strain>
        <tissue evidence="1">Salivary glands</tissue>
    </source>
</reference>
<accession>A0A147BU34</accession>
<name>A0A147BU34_IXORI</name>
<evidence type="ECO:0000313" key="1">
    <source>
        <dbReference type="EMBL" id="JAR94271.1"/>
    </source>
</evidence>